<keyword evidence="11" id="KW-1185">Reference proteome</keyword>
<evidence type="ECO:0000256" key="3">
    <source>
        <dbReference type="ARBA" id="ARBA00022448"/>
    </source>
</evidence>
<dbReference type="SUPFAM" id="SSF160240">
    <property type="entry name" value="Cation efflux protein cytoplasmic domain-like"/>
    <property type="match status" value="1"/>
</dbReference>
<keyword evidence="5 7" id="KW-1133">Transmembrane helix</keyword>
<feature type="domain" description="Cation efflux protein cytoplasmic" evidence="9">
    <location>
        <begin position="215"/>
        <end position="292"/>
    </location>
</feature>
<dbReference type="InterPro" id="IPR027470">
    <property type="entry name" value="Cation_efflux_CTD"/>
</dbReference>
<evidence type="ECO:0000259" key="9">
    <source>
        <dbReference type="Pfam" id="PF16916"/>
    </source>
</evidence>
<evidence type="ECO:0000256" key="7">
    <source>
        <dbReference type="SAM" id="Phobius"/>
    </source>
</evidence>
<feature type="domain" description="Cation efflux protein transmembrane" evidence="8">
    <location>
        <begin position="18"/>
        <end position="211"/>
    </location>
</feature>
<evidence type="ECO:0000313" key="10">
    <source>
        <dbReference type="EMBL" id="MET1488248.1"/>
    </source>
</evidence>
<reference evidence="10 11" key="1">
    <citation type="submission" date="2024-07" db="EMBL/GenBank/DDBJ databases">
        <title>Uliginosibacterium paludis KCTC:42655.</title>
        <authorList>
            <person name="Kim M.K."/>
        </authorList>
    </citation>
    <scope>NUCLEOTIDE SEQUENCE [LARGE SCALE GENOMIC DNA]</scope>
    <source>
        <strain evidence="10 11">KCTC 42655</strain>
    </source>
</reference>
<feature type="transmembrane region" description="Helical" evidence="7">
    <location>
        <begin position="118"/>
        <end position="139"/>
    </location>
</feature>
<sequence>MNTPASGTANHEALRYIRLSVAAAVATIALKFIAWWLSGSVSLLSDAMESFVNLAGACFALTMLKIAAEPPDEEHPWGHNKAEYFSSGFEGGLIFIAAACILWAAIPRLFSPQPLESLGIGLWFSAASTLINLGVALVLRRAGRRLHSVVLEADAAHLMTDVWTSVGVVAGLIGVMLTGWLWLDAVIAILVALHILSEGWKLMSGSINGLMDKALDPEEIEKIQRLLAGYEAREVSFKNLRTRRSGTLRFAHVDILVPGHWSVENAHELLDEIEARIAAEVAGTHATTHLEPVSCLLRPEHGLASRQD</sequence>
<evidence type="ECO:0000256" key="2">
    <source>
        <dbReference type="ARBA" id="ARBA00008114"/>
    </source>
</evidence>
<keyword evidence="6 7" id="KW-0472">Membrane</keyword>
<keyword evidence="3" id="KW-0813">Transport</keyword>
<comment type="subcellular location">
    <subcellularLocation>
        <location evidence="1">Membrane</location>
        <topology evidence="1">Multi-pass membrane protein</topology>
    </subcellularLocation>
</comment>
<evidence type="ECO:0000256" key="5">
    <source>
        <dbReference type="ARBA" id="ARBA00022989"/>
    </source>
</evidence>
<organism evidence="10 11">
    <name type="scientific">Uliginosibacterium paludis</name>
    <dbReference type="NCBI Taxonomy" id="1615952"/>
    <lineage>
        <taxon>Bacteria</taxon>
        <taxon>Pseudomonadati</taxon>
        <taxon>Pseudomonadota</taxon>
        <taxon>Betaproteobacteria</taxon>
        <taxon>Rhodocyclales</taxon>
        <taxon>Zoogloeaceae</taxon>
        <taxon>Uliginosibacterium</taxon>
    </lineage>
</organism>
<name>A0ABV2CK41_9RHOO</name>
<evidence type="ECO:0000256" key="4">
    <source>
        <dbReference type="ARBA" id="ARBA00022692"/>
    </source>
</evidence>
<dbReference type="PANTHER" id="PTHR43840">
    <property type="entry name" value="MITOCHONDRIAL METAL TRANSPORTER 1-RELATED"/>
    <property type="match status" value="1"/>
</dbReference>
<dbReference type="InterPro" id="IPR058533">
    <property type="entry name" value="Cation_efflux_TM"/>
</dbReference>
<dbReference type="RefSeq" id="WP_345926188.1">
    <property type="nucleotide sequence ID" value="NZ_JBDIVF010000003.1"/>
</dbReference>
<dbReference type="InterPro" id="IPR002524">
    <property type="entry name" value="Cation_efflux"/>
</dbReference>
<evidence type="ECO:0000313" key="11">
    <source>
        <dbReference type="Proteomes" id="UP001548590"/>
    </source>
</evidence>
<dbReference type="Pfam" id="PF16916">
    <property type="entry name" value="ZT_dimer"/>
    <property type="match status" value="1"/>
</dbReference>
<feature type="transmembrane region" description="Helical" evidence="7">
    <location>
        <begin position="88"/>
        <end position="106"/>
    </location>
</feature>
<protein>
    <submittedName>
        <fullName evidence="10">Cation diffusion facilitator family transporter</fullName>
    </submittedName>
</protein>
<dbReference type="Gene3D" id="1.20.1510.10">
    <property type="entry name" value="Cation efflux protein transmembrane domain"/>
    <property type="match status" value="1"/>
</dbReference>
<keyword evidence="4 7" id="KW-0812">Transmembrane</keyword>
<dbReference type="InterPro" id="IPR050291">
    <property type="entry name" value="CDF_Transporter"/>
</dbReference>
<evidence type="ECO:0000256" key="6">
    <source>
        <dbReference type="ARBA" id="ARBA00023136"/>
    </source>
</evidence>
<dbReference type="NCBIfam" id="TIGR01297">
    <property type="entry name" value="CDF"/>
    <property type="match status" value="1"/>
</dbReference>
<comment type="caution">
    <text evidence="10">The sequence shown here is derived from an EMBL/GenBank/DDBJ whole genome shotgun (WGS) entry which is preliminary data.</text>
</comment>
<proteinExistence type="inferred from homology"/>
<gene>
    <name evidence="10" type="ORF">ABVT11_00305</name>
</gene>
<comment type="similarity">
    <text evidence="2">Belongs to the cation diffusion facilitator (CDF) transporter (TC 2.A.4) family.</text>
</comment>
<dbReference type="SUPFAM" id="SSF161111">
    <property type="entry name" value="Cation efflux protein transmembrane domain-like"/>
    <property type="match status" value="1"/>
</dbReference>
<evidence type="ECO:0000259" key="8">
    <source>
        <dbReference type="Pfam" id="PF01545"/>
    </source>
</evidence>
<dbReference type="InterPro" id="IPR027469">
    <property type="entry name" value="Cation_efflux_TMD_sf"/>
</dbReference>
<dbReference type="EMBL" id="JBEWLZ010000001">
    <property type="protein sequence ID" value="MET1488248.1"/>
    <property type="molecule type" value="Genomic_DNA"/>
</dbReference>
<dbReference type="Pfam" id="PF01545">
    <property type="entry name" value="Cation_efflux"/>
    <property type="match status" value="1"/>
</dbReference>
<dbReference type="PANTHER" id="PTHR43840:SF15">
    <property type="entry name" value="MITOCHONDRIAL METAL TRANSPORTER 1-RELATED"/>
    <property type="match status" value="1"/>
</dbReference>
<dbReference type="Proteomes" id="UP001548590">
    <property type="component" value="Unassembled WGS sequence"/>
</dbReference>
<dbReference type="Gene3D" id="3.30.70.1350">
    <property type="entry name" value="Cation efflux protein, cytoplasmic domain"/>
    <property type="match status" value="1"/>
</dbReference>
<feature type="transmembrane region" description="Helical" evidence="7">
    <location>
        <begin position="16"/>
        <end position="38"/>
    </location>
</feature>
<accession>A0ABV2CK41</accession>
<evidence type="ECO:0000256" key="1">
    <source>
        <dbReference type="ARBA" id="ARBA00004141"/>
    </source>
</evidence>
<feature type="transmembrane region" description="Helical" evidence="7">
    <location>
        <begin position="168"/>
        <end position="196"/>
    </location>
</feature>
<dbReference type="InterPro" id="IPR036837">
    <property type="entry name" value="Cation_efflux_CTD_sf"/>
</dbReference>